<gene>
    <name evidence="7 9" type="primary">recO</name>
    <name evidence="9" type="ORF">IQ266_00015</name>
</gene>
<evidence type="ECO:0000259" key="8">
    <source>
        <dbReference type="Pfam" id="PF11967"/>
    </source>
</evidence>
<reference evidence="9" key="1">
    <citation type="submission" date="2020-10" db="EMBL/GenBank/DDBJ databases">
        <authorList>
            <person name="Castelo-Branco R."/>
            <person name="Eusebio N."/>
            <person name="Adriana R."/>
            <person name="Vieira A."/>
            <person name="Brugerolle De Fraissinette N."/>
            <person name="Rezende De Castro R."/>
            <person name="Schneider M.P."/>
            <person name="Vasconcelos V."/>
            <person name="Leao P.N."/>
        </authorList>
    </citation>
    <scope>NUCLEOTIDE SEQUENCE</scope>
    <source>
        <strain evidence="9">LEGE 11480</strain>
    </source>
</reference>
<dbReference type="Proteomes" id="UP000625316">
    <property type="component" value="Unassembled WGS sequence"/>
</dbReference>
<keyword evidence="5 7" id="KW-0234">DNA repair</keyword>
<dbReference type="Gene3D" id="1.20.1440.120">
    <property type="entry name" value="Recombination protein O, C-terminal domain"/>
    <property type="match status" value="1"/>
</dbReference>
<keyword evidence="4 7" id="KW-0233">DNA recombination</keyword>
<comment type="caution">
    <text evidence="9">The sequence shown here is derived from an EMBL/GenBank/DDBJ whole genome shotgun (WGS) entry which is preliminary data.</text>
</comment>
<dbReference type="NCBIfam" id="TIGR00613">
    <property type="entry name" value="reco"/>
    <property type="match status" value="1"/>
</dbReference>
<evidence type="ECO:0000256" key="6">
    <source>
        <dbReference type="ARBA" id="ARBA00033409"/>
    </source>
</evidence>
<comment type="similarity">
    <text evidence="1 7">Belongs to the RecO family.</text>
</comment>
<dbReference type="Gene3D" id="2.40.50.140">
    <property type="entry name" value="Nucleic acid-binding proteins"/>
    <property type="match status" value="1"/>
</dbReference>
<evidence type="ECO:0000256" key="4">
    <source>
        <dbReference type="ARBA" id="ARBA00023172"/>
    </source>
</evidence>
<dbReference type="InterPro" id="IPR012340">
    <property type="entry name" value="NA-bd_OB-fold"/>
</dbReference>
<feature type="domain" description="DNA replication/recombination mediator RecO N-terminal" evidence="8">
    <location>
        <begin position="4"/>
        <end position="80"/>
    </location>
</feature>
<dbReference type="InterPro" id="IPR022572">
    <property type="entry name" value="DNA_rep/recomb_RecO_N"/>
</dbReference>
<dbReference type="InterPro" id="IPR003717">
    <property type="entry name" value="RecO"/>
</dbReference>
<dbReference type="Pfam" id="PF02565">
    <property type="entry name" value="RecO_C"/>
    <property type="match status" value="1"/>
</dbReference>
<dbReference type="Pfam" id="PF11967">
    <property type="entry name" value="RecO_N"/>
    <property type="match status" value="1"/>
</dbReference>
<accession>A0A928VI65</accession>
<evidence type="ECO:0000256" key="5">
    <source>
        <dbReference type="ARBA" id="ARBA00023204"/>
    </source>
</evidence>
<sequence length="318" mass="35195">MGKTFRVTGINLKAMPLGEADRILTILSPEEGLLRATAPGARKQNSKLGGRSGLFVINDLLLAKGKSLDRISQAETIESYPGLSRDLAKLTAGQYIAELALHQALTEHPQAELYYLLTEHLRRIANADNDSVLAMLAQAVYQLLALAGVAPQVQQCSISNQLLEPDLSIGADWQVGFSIEGGGIVSLAALSAQLTTLEASRKDLQSGKIEAEDFDLVRESVGEYQVRTIEQLPKYHRRQRYSGKSEPQTMLLVDAIELYLMQQLAQEALPQVSDNTGFAVETIQGAWRKIERILRQYAQYHFDRQIRSAKLIDSCFAR</sequence>
<proteinExistence type="inferred from homology"/>
<dbReference type="GO" id="GO:0006310">
    <property type="term" value="P:DNA recombination"/>
    <property type="evidence" value="ECO:0007669"/>
    <property type="project" value="UniProtKB-UniRule"/>
</dbReference>
<keyword evidence="10" id="KW-1185">Reference proteome</keyword>
<evidence type="ECO:0000313" key="10">
    <source>
        <dbReference type="Proteomes" id="UP000625316"/>
    </source>
</evidence>
<dbReference type="HAMAP" id="MF_00201">
    <property type="entry name" value="RecO"/>
    <property type="match status" value="1"/>
</dbReference>
<comment type="function">
    <text evidence="7">Involved in DNA repair and RecF pathway recombination.</text>
</comment>
<evidence type="ECO:0000313" key="9">
    <source>
        <dbReference type="EMBL" id="MBE9028137.1"/>
    </source>
</evidence>
<evidence type="ECO:0000256" key="2">
    <source>
        <dbReference type="ARBA" id="ARBA00021310"/>
    </source>
</evidence>
<organism evidence="9 10">
    <name type="scientific">Romeriopsis navalis LEGE 11480</name>
    <dbReference type="NCBI Taxonomy" id="2777977"/>
    <lineage>
        <taxon>Bacteria</taxon>
        <taxon>Bacillati</taxon>
        <taxon>Cyanobacteriota</taxon>
        <taxon>Cyanophyceae</taxon>
        <taxon>Leptolyngbyales</taxon>
        <taxon>Leptolyngbyaceae</taxon>
        <taxon>Romeriopsis</taxon>
        <taxon>Romeriopsis navalis</taxon>
    </lineage>
</organism>
<evidence type="ECO:0000256" key="3">
    <source>
        <dbReference type="ARBA" id="ARBA00022763"/>
    </source>
</evidence>
<protein>
    <recommendedName>
        <fullName evidence="2 7">DNA repair protein RecO</fullName>
    </recommendedName>
    <alternativeName>
        <fullName evidence="6 7">Recombination protein O</fullName>
    </alternativeName>
</protein>
<dbReference type="GO" id="GO:0043590">
    <property type="term" value="C:bacterial nucleoid"/>
    <property type="evidence" value="ECO:0007669"/>
    <property type="project" value="TreeGrafter"/>
</dbReference>
<dbReference type="InterPro" id="IPR037278">
    <property type="entry name" value="ARFGAP/RecO"/>
</dbReference>
<dbReference type="GO" id="GO:0006302">
    <property type="term" value="P:double-strand break repair"/>
    <property type="evidence" value="ECO:0007669"/>
    <property type="project" value="TreeGrafter"/>
</dbReference>
<dbReference type="PANTHER" id="PTHR33991:SF1">
    <property type="entry name" value="DNA REPAIR PROTEIN RECO"/>
    <property type="match status" value="1"/>
</dbReference>
<dbReference type="AlphaFoldDB" id="A0A928VI65"/>
<keyword evidence="3 7" id="KW-0227">DNA damage</keyword>
<dbReference type="RefSeq" id="WP_264322960.1">
    <property type="nucleotide sequence ID" value="NZ_JADEXQ010000001.1"/>
</dbReference>
<dbReference type="SUPFAM" id="SSF50249">
    <property type="entry name" value="Nucleic acid-binding proteins"/>
    <property type="match status" value="1"/>
</dbReference>
<evidence type="ECO:0000256" key="7">
    <source>
        <dbReference type="HAMAP-Rule" id="MF_00201"/>
    </source>
</evidence>
<dbReference type="SUPFAM" id="SSF57863">
    <property type="entry name" value="ArfGap/RecO-like zinc finger"/>
    <property type="match status" value="1"/>
</dbReference>
<name>A0A928VI65_9CYAN</name>
<evidence type="ECO:0000256" key="1">
    <source>
        <dbReference type="ARBA" id="ARBA00007452"/>
    </source>
</evidence>
<dbReference type="InterPro" id="IPR042242">
    <property type="entry name" value="RecO_C"/>
</dbReference>
<dbReference type="PANTHER" id="PTHR33991">
    <property type="entry name" value="DNA REPAIR PROTEIN RECO"/>
    <property type="match status" value="1"/>
</dbReference>
<dbReference type="EMBL" id="JADEXQ010000001">
    <property type="protein sequence ID" value="MBE9028137.1"/>
    <property type="molecule type" value="Genomic_DNA"/>
</dbReference>